<feature type="transmembrane region" description="Helical" evidence="7">
    <location>
        <begin position="420"/>
        <end position="438"/>
    </location>
</feature>
<feature type="transmembrane region" description="Helical" evidence="7">
    <location>
        <begin position="395"/>
        <end position="414"/>
    </location>
</feature>
<dbReference type="GO" id="GO:0015297">
    <property type="term" value="F:antiporter activity"/>
    <property type="evidence" value="ECO:0007669"/>
    <property type="project" value="InterPro"/>
</dbReference>
<proteinExistence type="predicted"/>
<name>A0A4P6LUK0_9FIRM</name>
<dbReference type="EMBL" id="CP035945">
    <property type="protein sequence ID" value="QBE96074.1"/>
    <property type="molecule type" value="Genomic_DNA"/>
</dbReference>
<dbReference type="GO" id="GO:0042910">
    <property type="term" value="F:xenobiotic transmembrane transporter activity"/>
    <property type="evidence" value="ECO:0007669"/>
    <property type="project" value="InterPro"/>
</dbReference>
<dbReference type="InterPro" id="IPR048279">
    <property type="entry name" value="MdtK-like"/>
</dbReference>
<keyword evidence="6 7" id="KW-0472">Membrane</keyword>
<evidence type="ECO:0000313" key="9">
    <source>
        <dbReference type="Proteomes" id="UP000289794"/>
    </source>
</evidence>
<keyword evidence="5 7" id="KW-1133">Transmembrane helix</keyword>
<dbReference type="KEGG" id="bpro:PMF13cell1_01612"/>
<dbReference type="GO" id="GO:0005886">
    <property type="term" value="C:plasma membrane"/>
    <property type="evidence" value="ECO:0007669"/>
    <property type="project" value="UniProtKB-SubCell"/>
</dbReference>
<feature type="transmembrane region" description="Helical" evidence="7">
    <location>
        <begin position="133"/>
        <end position="158"/>
    </location>
</feature>
<evidence type="ECO:0000256" key="5">
    <source>
        <dbReference type="ARBA" id="ARBA00022989"/>
    </source>
</evidence>
<dbReference type="InterPro" id="IPR002528">
    <property type="entry name" value="MATE_fam"/>
</dbReference>
<dbReference type="NCBIfam" id="TIGR00797">
    <property type="entry name" value="matE"/>
    <property type="match status" value="1"/>
</dbReference>
<reference evidence="8 9" key="1">
    <citation type="submission" date="2019-01" db="EMBL/GenBank/DDBJ databases">
        <title>PMF-metabolizing Aryl O-demethylase.</title>
        <authorList>
            <person name="Kim M."/>
        </authorList>
    </citation>
    <scope>NUCLEOTIDE SEQUENCE [LARGE SCALE GENOMIC DNA]</scope>
    <source>
        <strain evidence="8 9">PMF1</strain>
    </source>
</reference>
<evidence type="ECO:0000256" key="6">
    <source>
        <dbReference type="ARBA" id="ARBA00023136"/>
    </source>
</evidence>
<feature type="transmembrane region" description="Helical" evidence="7">
    <location>
        <begin position="315"/>
        <end position="337"/>
    </location>
</feature>
<dbReference type="PIRSF" id="PIRSF006603">
    <property type="entry name" value="DinF"/>
    <property type="match status" value="1"/>
</dbReference>
<keyword evidence="3" id="KW-1003">Cell membrane</keyword>
<dbReference type="CDD" id="cd13138">
    <property type="entry name" value="MATE_yoeA_like"/>
    <property type="match status" value="1"/>
</dbReference>
<evidence type="ECO:0000313" key="8">
    <source>
        <dbReference type="EMBL" id="QBE96074.1"/>
    </source>
</evidence>
<dbReference type="AlphaFoldDB" id="A0A4P6LUK0"/>
<feature type="transmembrane region" description="Helical" evidence="7">
    <location>
        <begin position="192"/>
        <end position="213"/>
    </location>
</feature>
<evidence type="ECO:0000256" key="4">
    <source>
        <dbReference type="ARBA" id="ARBA00022692"/>
    </source>
</evidence>
<protein>
    <submittedName>
        <fullName evidence="8">Multidrug export protein MepA</fullName>
    </submittedName>
</protein>
<organism evidence="8 9">
    <name type="scientific">Blautia producta</name>
    <dbReference type="NCBI Taxonomy" id="33035"/>
    <lineage>
        <taxon>Bacteria</taxon>
        <taxon>Bacillati</taxon>
        <taxon>Bacillota</taxon>
        <taxon>Clostridia</taxon>
        <taxon>Lachnospirales</taxon>
        <taxon>Lachnospiraceae</taxon>
        <taxon>Blautia</taxon>
    </lineage>
</organism>
<dbReference type="PANTHER" id="PTHR43549">
    <property type="entry name" value="MULTIDRUG RESISTANCE PROTEIN YPNP-RELATED"/>
    <property type="match status" value="1"/>
</dbReference>
<comment type="subcellular location">
    <subcellularLocation>
        <location evidence="1">Cell membrane</location>
        <topology evidence="1">Multi-pass membrane protein</topology>
    </subcellularLocation>
</comment>
<evidence type="ECO:0000256" key="1">
    <source>
        <dbReference type="ARBA" id="ARBA00004651"/>
    </source>
</evidence>
<dbReference type="Pfam" id="PF01554">
    <property type="entry name" value="MatE"/>
    <property type="match status" value="2"/>
</dbReference>
<sequence length="445" mass="48077">MITDMTQGKPFQVLWRFTIPMLVSVMFQQFYNIVDSIVAGKFVGVDALAAVGASYPITMIFMAVATGLNIGCSVVISLYFGAREYGKMKCCVSTSLISTLGIAALLSGCGFLFSRPLMRLMNTPQNIFSDSALYLNIYIGGLIFLFLYNICTGVFTALGDSRTPLYLLIASSLGNIVLDLVFVIVFHMGVAGVAWATFIAQGISSLLAFVTLLRRLKDIEAEEPYSKFSWEMAGKISRVAVPSILQQSFISVGNLFVQGLINSYGSAVVAGYSAGMKVNTFAITCFSTLGNGLSSFTAQNTGAGRPERISQGFRAGVRLVLCVAVPAFLLFFMFSPSVIQLFMSKGGEAAAQVGVEFLRIVSPFYMVISLKLIADGILRGSGSMKAFMVSTFTDLILRVFLAFVLSVPFGAVGIWMSWPAGWVIGTGISLFFYFTGVWKKKSGIV</sequence>
<feature type="transmembrane region" description="Helical" evidence="7">
    <location>
        <begin position="54"/>
        <end position="80"/>
    </location>
</feature>
<dbReference type="InterPro" id="IPR052031">
    <property type="entry name" value="Membrane_Transporter-Flippase"/>
</dbReference>
<feature type="transmembrane region" description="Helical" evidence="7">
    <location>
        <begin position="92"/>
        <end position="113"/>
    </location>
</feature>
<evidence type="ECO:0000256" key="2">
    <source>
        <dbReference type="ARBA" id="ARBA00022448"/>
    </source>
</evidence>
<feature type="transmembrane region" description="Helical" evidence="7">
    <location>
        <begin position="357"/>
        <end position="374"/>
    </location>
</feature>
<dbReference type="RefSeq" id="WP_130182979.1">
    <property type="nucleotide sequence ID" value="NZ_CP035945.1"/>
</dbReference>
<dbReference type="Proteomes" id="UP000289794">
    <property type="component" value="Chromosome"/>
</dbReference>
<feature type="transmembrane region" description="Helical" evidence="7">
    <location>
        <begin position="165"/>
        <end position="186"/>
    </location>
</feature>
<evidence type="ECO:0000256" key="7">
    <source>
        <dbReference type="SAM" id="Phobius"/>
    </source>
</evidence>
<keyword evidence="2" id="KW-0813">Transport</keyword>
<gene>
    <name evidence="8" type="primary">mepA_10</name>
    <name evidence="8" type="ORF">PMF13cell1_01612</name>
</gene>
<accession>A0A4P6LUK0</accession>
<feature type="transmembrane region" description="Helical" evidence="7">
    <location>
        <begin position="13"/>
        <end position="34"/>
    </location>
</feature>
<keyword evidence="4 7" id="KW-0812">Transmembrane</keyword>
<dbReference type="PANTHER" id="PTHR43549:SF3">
    <property type="entry name" value="MULTIDRUG RESISTANCE PROTEIN YPNP-RELATED"/>
    <property type="match status" value="1"/>
</dbReference>
<evidence type="ECO:0000256" key="3">
    <source>
        <dbReference type="ARBA" id="ARBA00022475"/>
    </source>
</evidence>